<dbReference type="PROSITE" id="PS50977">
    <property type="entry name" value="HTH_TETR_2"/>
    <property type="match status" value="1"/>
</dbReference>
<evidence type="ECO:0000256" key="5">
    <source>
        <dbReference type="SAM" id="MobiDB-lite"/>
    </source>
</evidence>
<organism evidence="7">
    <name type="scientific">uncultured bacterium UPO67part1</name>
    <dbReference type="NCBI Taxonomy" id="1776986"/>
    <lineage>
        <taxon>Bacteria</taxon>
        <taxon>environmental samples</taxon>
    </lineage>
</organism>
<keyword evidence="2 4" id="KW-0238">DNA-binding</keyword>
<dbReference type="Pfam" id="PF00440">
    <property type="entry name" value="TetR_N"/>
    <property type="match status" value="1"/>
</dbReference>
<name>A0A126T0M4_9BACT</name>
<sequence length="236" mass="26456">MKTKSSKRPKLEARARRPLRQPATRQRLAPAERRAQIIGATKKLFATGGIEKVSMRSIAREVGVTQAAIYQHFEDKEAILTAIAEDFFAELIVACERVAAEESDPITRLARSMRGYVEVGLARADEYRLVFMTNIPGFRHHGLHRLPEGEEPPEEMTKGKIAYSFLQEQVRQLLANGDIRGGEPETVAEAIWAAGHGLVSLMITHVDFPWAREALVETQLRILLNGLLPEGSPRRR</sequence>
<evidence type="ECO:0000256" key="1">
    <source>
        <dbReference type="ARBA" id="ARBA00023015"/>
    </source>
</evidence>
<dbReference type="SUPFAM" id="SSF48498">
    <property type="entry name" value="Tetracyclin repressor-like, C-terminal domain"/>
    <property type="match status" value="1"/>
</dbReference>
<dbReference type="GO" id="GO:0000976">
    <property type="term" value="F:transcription cis-regulatory region binding"/>
    <property type="evidence" value="ECO:0007669"/>
    <property type="project" value="TreeGrafter"/>
</dbReference>
<feature type="domain" description="HTH tetR-type" evidence="6">
    <location>
        <begin position="31"/>
        <end position="91"/>
    </location>
</feature>
<keyword evidence="1" id="KW-0805">Transcription regulation</keyword>
<dbReference type="PRINTS" id="PR00455">
    <property type="entry name" value="HTHTETR"/>
</dbReference>
<proteinExistence type="predicted"/>
<dbReference type="EMBL" id="KU144989">
    <property type="protein sequence ID" value="AMK59472.1"/>
    <property type="molecule type" value="Genomic_DNA"/>
</dbReference>
<keyword evidence="3" id="KW-0804">Transcription</keyword>
<feature type="DNA-binding region" description="H-T-H motif" evidence="4">
    <location>
        <begin position="54"/>
        <end position="73"/>
    </location>
</feature>
<evidence type="ECO:0000256" key="4">
    <source>
        <dbReference type="PROSITE-ProRule" id="PRU00335"/>
    </source>
</evidence>
<evidence type="ECO:0000256" key="3">
    <source>
        <dbReference type="ARBA" id="ARBA00023163"/>
    </source>
</evidence>
<dbReference type="InterPro" id="IPR025996">
    <property type="entry name" value="MT1864/Rv1816-like_C"/>
</dbReference>
<dbReference type="GO" id="GO:0003700">
    <property type="term" value="F:DNA-binding transcription factor activity"/>
    <property type="evidence" value="ECO:0007669"/>
    <property type="project" value="TreeGrafter"/>
</dbReference>
<dbReference type="InterPro" id="IPR001647">
    <property type="entry name" value="HTH_TetR"/>
</dbReference>
<dbReference type="InterPro" id="IPR009057">
    <property type="entry name" value="Homeodomain-like_sf"/>
</dbReference>
<dbReference type="InterPro" id="IPR050109">
    <property type="entry name" value="HTH-type_TetR-like_transc_reg"/>
</dbReference>
<dbReference type="InterPro" id="IPR036271">
    <property type="entry name" value="Tet_transcr_reg_TetR-rel_C_sf"/>
</dbReference>
<reference evidence="7" key="1">
    <citation type="journal article" date="2016" name="Appl. Environ. Microbiol.">
        <title>Functional Metagenomics of a Biostimulated Petroleum-Contaminated Soil Reveals an Extraordinary Diversity of Extradiol Dioxygenases.</title>
        <authorList>
            <person name="Terron-Gonzalez L."/>
            <person name="Martin-Cabello G."/>
            <person name="Ferrer M."/>
            <person name="Santero E."/>
        </authorList>
    </citation>
    <scope>NUCLEOTIDE SEQUENCE</scope>
</reference>
<dbReference type="Gene3D" id="1.10.357.10">
    <property type="entry name" value="Tetracycline Repressor, domain 2"/>
    <property type="match status" value="1"/>
</dbReference>
<dbReference type="PANTHER" id="PTHR30055">
    <property type="entry name" value="HTH-TYPE TRANSCRIPTIONAL REGULATOR RUTR"/>
    <property type="match status" value="1"/>
</dbReference>
<evidence type="ECO:0000256" key="2">
    <source>
        <dbReference type="ARBA" id="ARBA00023125"/>
    </source>
</evidence>
<accession>A0A126T0M4</accession>
<dbReference type="Pfam" id="PF13305">
    <property type="entry name" value="TetR_C_33"/>
    <property type="match status" value="1"/>
</dbReference>
<dbReference type="InterPro" id="IPR023772">
    <property type="entry name" value="DNA-bd_HTH_TetR-type_CS"/>
</dbReference>
<evidence type="ECO:0000259" key="6">
    <source>
        <dbReference type="PROSITE" id="PS50977"/>
    </source>
</evidence>
<dbReference type="AlphaFoldDB" id="A0A126T0M4"/>
<protein>
    <submittedName>
        <fullName evidence="7">TetR family transcriptional regulator</fullName>
    </submittedName>
</protein>
<feature type="region of interest" description="Disordered" evidence="5">
    <location>
        <begin position="1"/>
        <end position="31"/>
    </location>
</feature>
<evidence type="ECO:0000313" key="7">
    <source>
        <dbReference type="EMBL" id="AMK59472.1"/>
    </source>
</evidence>
<dbReference type="PROSITE" id="PS01081">
    <property type="entry name" value="HTH_TETR_1"/>
    <property type="match status" value="1"/>
</dbReference>
<dbReference type="SUPFAM" id="SSF46689">
    <property type="entry name" value="Homeodomain-like"/>
    <property type="match status" value="1"/>
</dbReference>
<dbReference type="PANTHER" id="PTHR30055:SF234">
    <property type="entry name" value="HTH-TYPE TRANSCRIPTIONAL REGULATOR BETI"/>
    <property type="match status" value="1"/>
</dbReference>